<dbReference type="Pfam" id="PF03992">
    <property type="entry name" value="ABM"/>
    <property type="match status" value="1"/>
</dbReference>
<accession>N1PCA9</accession>
<sequence length="112" mass="12709">MASKEFNVVAILYPKKGRTDEVIGLLQKVAEYVKSQEPFVLRYEINRSLRPNKDGTEEIIMIERYTDQQGLKAHGSSEPFTAFQKKLAEMDLMRAPMTLKMVGPQGGFASRL</sequence>
<dbReference type="SUPFAM" id="SSF54909">
    <property type="entry name" value="Dimeric alpha+beta barrel"/>
    <property type="match status" value="1"/>
</dbReference>
<dbReference type="PANTHER" id="PTHR40624">
    <property type="entry name" value="BIOSYNTHESIS MONOOXYGENASE, PUTATIVE (AFU_ORTHOLOGUE AFUA_1G12025)-RELATED"/>
    <property type="match status" value="1"/>
</dbReference>
<keyword evidence="3" id="KW-1185">Reference proteome</keyword>
<dbReference type="PROSITE" id="PS51725">
    <property type="entry name" value="ABM"/>
    <property type="match status" value="1"/>
</dbReference>
<proteinExistence type="predicted"/>
<dbReference type="InterPro" id="IPR011008">
    <property type="entry name" value="Dimeric_a/b-barrel"/>
</dbReference>
<dbReference type="Gene3D" id="3.30.70.100">
    <property type="match status" value="1"/>
</dbReference>
<reference evidence="3" key="1">
    <citation type="journal article" date="2012" name="PLoS Genet.">
        <title>The genomes of the fungal plant pathogens Cladosporium fulvum and Dothistroma septosporum reveal adaptation to different hosts and lifestyles but also signatures of common ancestry.</title>
        <authorList>
            <person name="de Wit P.J.G.M."/>
            <person name="van der Burgt A."/>
            <person name="Oekmen B."/>
            <person name="Stergiopoulos I."/>
            <person name="Abd-Elsalam K.A."/>
            <person name="Aerts A.L."/>
            <person name="Bahkali A.H."/>
            <person name="Beenen H.G."/>
            <person name="Chettri P."/>
            <person name="Cox M.P."/>
            <person name="Datema E."/>
            <person name="de Vries R.P."/>
            <person name="Dhillon B."/>
            <person name="Ganley A.R."/>
            <person name="Griffiths S.A."/>
            <person name="Guo Y."/>
            <person name="Hamelin R.C."/>
            <person name="Henrissat B."/>
            <person name="Kabir M.S."/>
            <person name="Jashni M.K."/>
            <person name="Kema G."/>
            <person name="Klaubauf S."/>
            <person name="Lapidus A."/>
            <person name="Levasseur A."/>
            <person name="Lindquist E."/>
            <person name="Mehrabi R."/>
            <person name="Ohm R.A."/>
            <person name="Owen T.J."/>
            <person name="Salamov A."/>
            <person name="Schwelm A."/>
            <person name="Schijlen E."/>
            <person name="Sun H."/>
            <person name="van den Burg H.A."/>
            <person name="van Ham R.C.H.J."/>
            <person name="Zhang S."/>
            <person name="Goodwin S.B."/>
            <person name="Grigoriev I.V."/>
            <person name="Collemare J."/>
            <person name="Bradshaw R.E."/>
        </authorList>
    </citation>
    <scope>NUCLEOTIDE SEQUENCE [LARGE SCALE GENOMIC DNA]</scope>
    <source>
        <strain evidence="3">NZE10 / CBS 128990</strain>
    </source>
</reference>
<dbReference type="AlphaFoldDB" id="N1PCA9"/>
<organism evidence="2 3">
    <name type="scientific">Dothistroma septosporum (strain NZE10 / CBS 128990)</name>
    <name type="common">Red band needle blight fungus</name>
    <name type="synonym">Mycosphaerella pini</name>
    <dbReference type="NCBI Taxonomy" id="675120"/>
    <lineage>
        <taxon>Eukaryota</taxon>
        <taxon>Fungi</taxon>
        <taxon>Dikarya</taxon>
        <taxon>Ascomycota</taxon>
        <taxon>Pezizomycotina</taxon>
        <taxon>Dothideomycetes</taxon>
        <taxon>Dothideomycetidae</taxon>
        <taxon>Mycosphaerellales</taxon>
        <taxon>Mycosphaerellaceae</taxon>
        <taxon>Dothistroma</taxon>
    </lineage>
</organism>
<name>N1PCA9_DOTSN</name>
<dbReference type="InterPro" id="IPR007138">
    <property type="entry name" value="ABM_dom"/>
</dbReference>
<evidence type="ECO:0000313" key="3">
    <source>
        <dbReference type="Proteomes" id="UP000016933"/>
    </source>
</evidence>
<gene>
    <name evidence="2" type="ORF">DOTSEDRAFT_75841</name>
</gene>
<dbReference type="eggNOG" id="ENOG502S8KK">
    <property type="taxonomic scope" value="Eukaryota"/>
</dbReference>
<dbReference type="EMBL" id="KB446547">
    <property type="protein sequence ID" value="EME38438.1"/>
    <property type="molecule type" value="Genomic_DNA"/>
</dbReference>
<dbReference type="OMA" id="VAIMYPK"/>
<dbReference type="Proteomes" id="UP000016933">
    <property type="component" value="Unassembled WGS sequence"/>
</dbReference>
<feature type="domain" description="ABM" evidence="1">
    <location>
        <begin position="6"/>
        <end position="102"/>
    </location>
</feature>
<dbReference type="HOGENOM" id="CLU_131496_9_3_1"/>
<evidence type="ECO:0000313" key="2">
    <source>
        <dbReference type="EMBL" id="EME38438.1"/>
    </source>
</evidence>
<dbReference type="PANTHER" id="PTHR40624:SF1">
    <property type="entry name" value="BIOSYNTHESIS MONOOXYGENASE, PUTATIVE (AFU_ORTHOLOGUE AFUA_1G12025)-RELATED"/>
    <property type="match status" value="1"/>
</dbReference>
<protein>
    <recommendedName>
        <fullName evidence="1">ABM domain-containing protein</fullName>
    </recommendedName>
</protein>
<evidence type="ECO:0000259" key="1">
    <source>
        <dbReference type="PROSITE" id="PS51725"/>
    </source>
</evidence>
<reference evidence="2 3" key="2">
    <citation type="journal article" date="2012" name="PLoS Pathog.">
        <title>Diverse lifestyles and strategies of plant pathogenesis encoded in the genomes of eighteen Dothideomycetes fungi.</title>
        <authorList>
            <person name="Ohm R.A."/>
            <person name="Feau N."/>
            <person name="Henrissat B."/>
            <person name="Schoch C.L."/>
            <person name="Horwitz B.A."/>
            <person name="Barry K.W."/>
            <person name="Condon B.J."/>
            <person name="Copeland A.C."/>
            <person name="Dhillon B."/>
            <person name="Glaser F."/>
            <person name="Hesse C.N."/>
            <person name="Kosti I."/>
            <person name="LaButti K."/>
            <person name="Lindquist E.A."/>
            <person name="Lucas S."/>
            <person name="Salamov A.A."/>
            <person name="Bradshaw R.E."/>
            <person name="Ciuffetti L."/>
            <person name="Hamelin R.C."/>
            <person name="Kema G.H.J."/>
            <person name="Lawrence C."/>
            <person name="Scott J.A."/>
            <person name="Spatafora J.W."/>
            <person name="Turgeon B.G."/>
            <person name="de Wit P.J.G.M."/>
            <person name="Zhong S."/>
            <person name="Goodwin S.B."/>
            <person name="Grigoriev I.V."/>
        </authorList>
    </citation>
    <scope>NUCLEOTIDE SEQUENCE [LARGE SCALE GENOMIC DNA]</scope>
    <source>
        <strain evidence="3">NZE10 / CBS 128990</strain>
    </source>
</reference>
<dbReference type="OrthoDB" id="10011777at2759"/>